<dbReference type="EC" id="1.1.1.169" evidence="2"/>
<sequence length="325" mass="33508">MRICMFGAGAVGGNLGVRLAAAGYPLSVVARGPTLDAIRQHGWRLIAGDQQLTARVAASDDPAELGVHDVVIVTVKAHQLDSFAAIAPPLLGPATLVVFAQNGIPWWYSADTAGSILDPDGVIEHTVGRARSIGAVVYSANSVEAPGLVRNDSVGRNRLLLGAIGFGASERLTALQAALATASIESPATADLRAAVWRKLIANVTVSVPALLAGRSSREVFDDPVLGPEGAAIAAELVQVAQADGVTIDASRPRPAAGHSSSLLQDARAGRPLETAALLDAPQAIARARGISTPRFDQLCERVRQRVQANARGTSSPAGTLSEAL</sequence>
<keyword evidence="9" id="KW-0560">Oxidoreductase</keyword>
<dbReference type="RefSeq" id="WP_136943506.1">
    <property type="nucleotide sequence ID" value="NZ_SWKR01000002.1"/>
</dbReference>
<feature type="domain" description="Ketopantoate reductase N-terminal" evidence="7">
    <location>
        <begin position="3"/>
        <end position="151"/>
    </location>
</feature>
<evidence type="ECO:0000313" key="10">
    <source>
        <dbReference type="Proteomes" id="UP000309138"/>
    </source>
</evidence>
<reference evidence="9 10" key="1">
    <citation type="submission" date="2019-04" db="EMBL/GenBank/DDBJ databases">
        <authorList>
            <person name="Yang Y."/>
            <person name="Wei D."/>
        </authorList>
    </citation>
    <scope>NUCLEOTIDE SEQUENCE [LARGE SCALE GENOMIC DNA]</scope>
    <source>
        <strain evidence="9 10">L-1-4w-11</strain>
    </source>
</reference>
<proteinExistence type="predicted"/>
<evidence type="ECO:0000256" key="5">
    <source>
        <dbReference type="ARBA" id="ARBA00032024"/>
    </source>
</evidence>
<dbReference type="NCBIfam" id="NF005089">
    <property type="entry name" value="PRK06522.1-4"/>
    <property type="match status" value="1"/>
</dbReference>
<dbReference type="GO" id="GO:0008677">
    <property type="term" value="F:2-dehydropantoate 2-reductase activity"/>
    <property type="evidence" value="ECO:0007669"/>
    <property type="project" value="UniProtKB-EC"/>
</dbReference>
<dbReference type="EMBL" id="SWKR01000002">
    <property type="protein sequence ID" value="TKD51570.1"/>
    <property type="molecule type" value="Genomic_DNA"/>
</dbReference>
<dbReference type="PANTHER" id="PTHR21708">
    <property type="entry name" value="PROBABLE 2-DEHYDROPANTOATE 2-REDUCTASE"/>
    <property type="match status" value="1"/>
</dbReference>
<dbReference type="PANTHER" id="PTHR21708:SF45">
    <property type="entry name" value="2-DEHYDROPANTOATE 2-REDUCTASE"/>
    <property type="match status" value="1"/>
</dbReference>
<dbReference type="Gene3D" id="1.10.1040.10">
    <property type="entry name" value="N-(1-d-carboxylethyl)-l-norvaline Dehydrogenase, domain 2"/>
    <property type="match status" value="1"/>
</dbReference>
<name>A0A4U1L5M6_9SPHN</name>
<dbReference type="SUPFAM" id="SSF51735">
    <property type="entry name" value="NAD(P)-binding Rossmann-fold domains"/>
    <property type="match status" value="1"/>
</dbReference>
<dbReference type="Pfam" id="PF02558">
    <property type="entry name" value="ApbA"/>
    <property type="match status" value="1"/>
</dbReference>
<dbReference type="InterPro" id="IPR051402">
    <property type="entry name" value="KPR-Related"/>
</dbReference>
<keyword evidence="4" id="KW-0566">Pantothenate biosynthesis</keyword>
<dbReference type="GO" id="GO:0015940">
    <property type="term" value="P:pantothenate biosynthetic process"/>
    <property type="evidence" value="ECO:0007669"/>
    <property type="project" value="UniProtKB-UniPathway"/>
</dbReference>
<dbReference type="OrthoDB" id="9796561at2"/>
<dbReference type="Proteomes" id="UP000309138">
    <property type="component" value="Unassembled WGS sequence"/>
</dbReference>
<evidence type="ECO:0000259" key="7">
    <source>
        <dbReference type="Pfam" id="PF02558"/>
    </source>
</evidence>
<dbReference type="InterPro" id="IPR013332">
    <property type="entry name" value="KPR_N"/>
</dbReference>
<keyword evidence="10" id="KW-1185">Reference proteome</keyword>
<comment type="caution">
    <text evidence="9">The sequence shown here is derived from an EMBL/GenBank/DDBJ whole genome shotgun (WGS) entry which is preliminary data.</text>
</comment>
<gene>
    <name evidence="9" type="ORF">FBR43_12995</name>
</gene>
<dbReference type="AlphaFoldDB" id="A0A4U1L5M6"/>
<evidence type="ECO:0000313" key="9">
    <source>
        <dbReference type="EMBL" id="TKD51570.1"/>
    </source>
</evidence>
<dbReference type="InterPro" id="IPR013328">
    <property type="entry name" value="6PGD_dom2"/>
</dbReference>
<dbReference type="UniPathway" id="UPA00028">
    <property type="reaction ID" value="UER00004"/>
</dbReference>
<dbReference type="GO" id="GO:0005737">
    <property type="term" value="C:cytoplasm"/>
    <property type="evidence" value="ECO:0007669"/>
    <property type="project" value="TreeGrafter"/>
</dbReference>
<evidence type="ECO:0000256" key="4">
    <source>
        <dbReference type="ARBA" id="ARBA00022655"/>
    </source>
</evidence>
<dbReference type="Gene3D" id="3.40.50.720">
    <property type="entry name" value="NAD(P)-binding Rossmann-like Domain"/>
    <property type="match status" value="1"/>
</dbReference>
<dbReference type="InterPro" id="IPR008927">
    <property type="entry name" value="6-PGluconate_DH-like_C_sf"/>
</dbReference>
<dbReference type="SUPFAM" id="SSF48179">
    <property type="entry name" value="6-phosphogluconate dehydrogenase C-terminal domain-like"/>
    <property type="match status" value="1"/>
</dbReference>
<evidence type="ECO:0000256" key="2">
    <source>
        <dbReference type="ARBA" id="ARBA00013014"/>
    </source>
</evidence>
<comment type="pathway">
    <text evidence="1">Cofactor biosynthesis; (R)-pantothenate biosynthesis; (R)-pantoate from 3-methyl-2-oxobutanoate: step 2/2.</text>
</comment>
<accession>A0A4U1L5M6</accession>
<dbReference type="Pfam" id="PF08546">
    <property type="entry name" value="ApbA_C"/>
    <property type="match status" value="1"/>
</dbReference>
<comment type="catalytic activity">
    <reaction evidence="6">
        <text>(R)-pantoate + NADP(+) = 2-dehydropantoate + NADPH + H(+)</text>
        <dbReference type="Rhea" id="RHEA:16233"/>
        <dbReference type="ChEBI" id="CHEBI:11561"/>
        <dbReference type="ChEBI" id="CHEBI:15378"/>
        <dbReference type="ChEBI" id="CHEBI:15980"/>
        <dbReference type="ChEBI" id="CHEBI:57783"/>
        <dbReference type="ChEBI" id="CHEBI:58349"/>
        <dbReference type="EC" id="1.1.1.169"/>
    </reaction>
</comment>
<dbReference type="InterPro" id="IPR036291">
    <property type="entry name" value="NAD(P)-bd_dom_sf"/>
</dbReference>
<organism evidence="9 10">
    <name type="scientific">Sphingomonas baiyangensis</name>
    <dbReference type="NCBI Taxonomy" id="2572576"/>
    <lineage>
        <taxon>Bacteria</taxon>
        <taxon>Pseudomonadati</taxon>
        <taxon>Pseudomonadota</taxon>
        <taxon>Alphaproteobacteria</taxon>
        <taxon>Sphingomonadales</taxon>
        <taxon>Sphingomonadaceae</taxon>
        <taxon>Sphingomonas</taxon>
    </lineage>
</organism>
<protein>
    <recommendedName>
        <fullName evidence="3">2-dehydropantoate 2-reductase</fullName>
        <ecNumber evidence="2">1.1.1.169</ecNumber>
    </recommendedName>
    <alternativeName>
        <fullName evidence="5">Ketopantoate reductase</fullName>
    </alternativeName>
</protein>
<evidence type="ECO:0000256" key="3">
    <source>
        <dbReference type="ARBA" id="ARBA00019465"/>
    </source>
</evidence>
<evidence type="ECO:0000259" key="8">
    <source>
        <dbReference type="Pfam" id="PF08546"/>
    </source>
</evidence>
<feature type="domain" description="Ketopantoate reductase C-terminal" evidence="8">
    <location>
        <begin position="191"/>
        <end position="305"/>
    </location>
</feature>
<evidence type="ECO:0000256" key="6">
    <source>
        <dbReference type="ARBA" id="ARBA00048793"/>
    </source>
</evidence>
<dbReference type="InterPro" id="IPR013752">
    <property type="entry name" value="KPA_reductase"/>
</dbReference>
<evidence type="ECO:0000256" key="1">
    <source>
        <dbReference type="ARBA" id="ARBA00004994"/>
    </source>
</evidence>